<organism evidence="2 3">
    <name type="scientific">Catharus ustulatus</name>
    <name type="common">Russet-backed thrush</name>
    <name type="synonym">Hylocichla ustulatus</name>
    <dbReference type="NCBI Taxonomy" id="91951"/>
    <lineage>
        <taxon>Eukaryota</taxon>
        <taxon>Metazoa</taxon>
        <taxon>Chordata</taxon>
        <taxon>Craniata</taxon>
        <taxon>Vertebrata</taxon>
        <taxon>Euteleostomi</taxon>
        <taxon>Archelosauria</taxon>
        <taxon>Archosauria</taxon>
        <taxon>Dinosauria</taxon>
        <taxon>Saurischia</taxon>
        <taxon>Theropoda</taxon>
        <taxon>Coelurosauria</taxon>
        <taxon>Aves</taxon>
        <taxon>Neognathae</taxon>
        <taxon>Neoaves</taxon>
        <taxon>Telluraves</taxon>
        <taxon>Australaves</taxon>
        <taxon>Passeriformes</taxon>
        <taxon>Turdidae</taxon>
        <taxon>Catharus</taxon>
    </lineage>
</organism>
<dbReference type="Pfam" id="PF00092">
    <property type="entry name" value="VWA"/>
    <property type="match status" value="1"/>
</dbReference>
<reference evidence="2" key="2">
    <citation type="submission" date="2025-08" db="UniProtKB">
        <authorList>
            <consortium name="Ensembl"/>
        </authorList>
    </citation>
    <scope>IDENTIFICATION</scope>
</reference>
<dbReference type="InterPro" id="IPR002035">
    <property type="entry name" value="VWF_A"/>
</dbReference>
<proteinExistence type="predicted"/>
<dbReference type="Gene3D" id="3.40.50.410">
    <property type="entry name" value="von Willebrand factor, type A domain"/>
    <property type="match status" value="1"/>
</dbReference>
<accession>A0A8C3U6G3</accession>
<dbReference type="InterPro" id="IPR050525">
    <property type="entry name" value="ECM_Assembly_Org"/>
</dbReference>
<dbReference type="InterPro" id="IPR036465">
    <property type="entry name" value="vWFA_dom_sf"/>
</dbReference>
<reference evidence="2" key="3">
    <citation type="submission" date="2025-09" db="UniProtKB">
        <authorList>
            <consortium name="Ensembl"/>
        </authorList>
    </citation>
    <scope>IDENTIFICATION</scope>
</reference>
<evidence type="ECO:0000259" key="1">
    <source>
        <dbReference type="PROSITE" id="PS50234"/>
    </source>
</evidence>
<evidence type="ECO:0000313" key="2">
    <source>
        <dbReference type="Ensembl" id="ENSCUSP00005008856.1"/>
    </source>
</evidence>
<evidence type="ECO:0000313" key="3">
    <source>
        <dbReference type="Proteomes" id="UP000694563"/>
    </source>
</evidence>
<keyword evidence="3" id="KW-1185">Reference proteome</keyword>
<dbReference type="CDD" id="cd01450">
    <property type="entry name" value="vWFA_subfamily_ECM"/>
    <property type="match status" value="1"/>
</dbReference>
<reference evidence="2" key="1">
    <citation type="submission" date="2020-10" db="EMBL/GenBank/DDBJ databases">
        <title>Catharus ustulatus (Swainson's thrush) genome, bCatUst1, primary haplotype v2.</title>
        <authorList>
            <person name="Delmore K."/>
            <person name="Vafadar M."/>
            <person name="Formenti G."/>
            <person name="Chow W."/>
            <person name="Pelan S."/>
            <person name="Howe K."/>
            <person name="Rhie A."/>
            <person name="Mountcastle J."/>
            <person name="Haase B."/>
            <person name="Fedrigo O."/>
            <person name="Jarvis E.D."/>
        </authorList>
    </citation>
    <scope>NUCLEOTIDE SEQUENCE [LARGE SCALE GENOMIC DNA]</scope>
</reference>
<dbReference type="Ensembl" id="ENSCUST00005009223.1">
    <property type="protein sequence ID" value="ENSCUSP00005008856.1"/>
    <property type="gene ID" value="ENSCUSG00005005604.1"/>
</dbReference>
<dbReference type="SMART" id="SM00327">
    <property type="entry name" value="VWA"/>
    <property type="match status" value="1"/>
</dbReference>
<dbReference type="Proteomes" id="UP000694563">
    <property type="component" value="Chromosome 1"/>
</dbReference>
<name>A0A8C3U6G3_CATUS</name>
<dbReference type="SUPFAM" id="SSF53300">
    <property type="entry name" value="vWA-like"/>
    <property type="match status" value="1"/>
</dbReference>
<dbReference type="AlphaFoldDB" id="A0A8C3U6G3"/>
<feature type="domain" description="VWFA" evidence="1">
    <location>
        <begin position="123"/>
        <end position="324"/>
    </location>
</feature>
<dbReference type="PANTHER" id="PTHR24020">
    <property type="entry name" value="COLLAGEN ALPHA"/>
    <property type="match status" value="1"/>
</dbReference>
<sequence>MHRVTSLARKPAPAWGPLSVGLQVPARSLLQHGPPTGSQPPLRCPPALAWRSTTSCKWITASPWISKGCRGTAASPRSSTRAAGESLLQYLDSLPIGSSFLDKCNPRTNCEVPFSPLVQMDMDITYIMESSRSISSEEFQTTKDFVSNMLDQFVVSSQPNESYGGIRVALVQQAPRGFLPDRNQTPVALEFDLVTYNNKDLMKKHIQESVHQLEGPSAIASALQWTVENVFFKAPRQRKHRVIFTIVGSKTSSWDRERLREISLGAKCQGFTLFTLALGSGVSDNELMELSSSPTDQHSLTLGRVSKPEKVYAQRFSRAFLNLLERKYHTAEFSSVMGRKTKCYVEKGSQCYHSVPGHNFTILQCFDIEKETIKKEIATYLKCSSEAYAWRCQSFYRRINSVLKSKTKV</sequence>
<dbReference type="FunFam" id="3.40.50.410:FF:000021">
    <property type="entry name" value="Collagen, type VI, alpha 3"/>
    <property type="match status" value="1"/>
</dbReference>
<protein>
    <recommendedName>
        <fullName evidence="1">VWFA domain-containing protein</fullName>
    </recommendedName>
</protein>
<dbReference type="PROSITE" id="PS50234">
    <property type="entry name" value="VWFA"/>
    <property type="match status" value="1"/>
</dbReference>